<keyword evidence="5" id="KW-1185">Reference proteome</keyword>
<evidence type="ECO:0000313" key="4">
    <source>
        <dbReference type="EMBL" id="MBM1713510.1"/>
    </source>
</evidence>
<reference evidence="4 5" key="1">
    <citation type="submission" date="2021-01" db="EMBL/GenBank/DDBJ databases">
        <title>Diatom-associated Roseobacters Show Island Model of Population Structure.</title>
        <authorList>
            <person name="Qu L."/>
            <person name="Feng X."/>
            <person name="Chen Y."/>
            <person name="Li L."/>
            <person name="Wang X."/>
            <person name="Hu Z."/>
            <person name="Wang H."/>
            <person name="Luo H."/>
        </authorList>
    </citation>
    <scope>NUCLEOTIDE SEQUENCE [LARGE SCALE GENOMIC DNA]</scope>
    <source>
        <strain evidence="4 5">TR60-84</strain>
    </source>
</reference>
<comment type="caution">
    <text evidence="4">The sequence shown here is derived from an EMBL/GenBank/DDBJ whole genome shotgun (WGS) entry which is preliminary data.</text>
</comment>
<dbReference type="Pfam" id="PF00440">
    <property type="entry name" value="TetR_N"/>
    <property type="match status" value="1"/>
</dbReference>
<dbReference type="EMBL" id="JAFBRM010000001">
    <property type="protein sequence ID" value="MBM1713510.1"/>
    <property type="molecule type" value="Genomic_DNA"/>
</dbReference>
<evidence type="ECO:0000313" key="5">
    <source>
        <dbReference type="Proteomes" id="UP000732193"/>
    </source>
</evidence>
<dbReference type="RefSeq" id="WP_203241815.1">
    <property type="nucleotide sequence ID" value="NZ_JAFBRH010000001.1"/>
</dbReference>
<evidence type="ECO:0000259" key="3">
    <source>
        <dbReference type="PROSITE" id="PS50977"/>
    </source>
</evidence>
<dbReference type="InterPro" id="IPR041669">
    <property type="entry name" value="TetR_C_15"/>
</dbReference>
<organism evidence="4 5">
    <name type="scientific">Sulfitobacter geojensis</name>
    <dbReference type="NCBI Taxonomy" id="1342299"/>
    <lineage>
        <taxon>Bacteria</taxon>
        <taxon>Pseudomonadati</taxon>
        <taxon>Pseudomonadota</taxon>
        <taxon>Alphaproteobacteria</taxon>
        <taxon>Rhodobacterales</taxon>
        <taxon>Roseobacteraceae</taxon>
        <taxon>Sulfitobacter</taxon>
    </lineage>
</organism>
<dbReference type="Proteomes" id="UP000732193">
    <property type="component" value="Unassembled WGS sequence"/>
</dbReference>
<gene>
    <name evidence="4" type="ORF">JQV55_08055</name>
</gene>
<dbReference type="Pfam" id="PF17918">
    <property type="entry name" value="TetR_C_15"/>
    <property type="match status" value="1"/>
</dbReference>
<feature type="domain" description="HTH tetR-type" evidence="3">
    <location>
        <begin position="21"/>
        <end position="81"/>
    </location>
</feature>
<dbReference type="GO" id="GO:0003677">
    <property type="term" value="F:DNA binding"/>
    <property type="evidence" value="ECO:0007669"/>
    <property type="project" value="UniProtKB-UniRule"/>
</dbReference>
<dbReference type="InterPro" id="IPR050109">
    <property type="entry name" value="HTH-type_TetR-like_transc_reg"/>
</dbReference>
<dbReference type="AlphaFoldDB" id="A0AAE2VXS7"/>
<proteinExistence type="predicted"/>
<feature type="DNA-binding region" description="H-T-H motif" evidence="2">
    <location>
        <begin position="44"/>
        <end position="63"/>
    </location>
</feature>
<dbReference type="SUPFAM" id="SSF46689">
    <property type="entry name" value="Homeodomain-like"/>
    <property type="match status" value="1"/>
</dbReference>
<dbReference type="InterPro" id="IPR009057">
    <property type="entry name" value="Homeodomain-like_sf"/>
</dbReference>
<dbReference type="InterPro" id="IPR001647">
    <property type="entry name" value="HTH_TetR"/>
</dbReference>
<sequence length="212" mass="24040">MSALSFGPLRSRDTPQQERAIRRVHDILRATADYLATDKLQDLSTTVIAKRAGIPVSSIYRYFPSLDDLLRELYLQSATELREALFTIFADEQTYPGWRDRLGAVLTTQRKYIARHPYYRPLLMRFMANRETIAVEDDDHDELVVFLQARWAQGGDGFHGGDPAVVANTTVQVALAMEDLIAAQPDRDTSRPYSAELFTVLEGYLAHYLADV</sequence>
<dbReference type="PANTHER" id="PTHR30055">
    <property type="entry name" value="HTH-TYPE TRANSCRIPTIONAL REGULATOR RUTR"/>
    <property type="match status" value="1"/>
</dbReference>
<keyword evidence="1 2" id="KW-0238">DNA-binding</keyword>
<evidence type="ECO:0000256" key="1">
    <source>
        <dbReference type="ARBA" id="ARBA00023125"/>
    </source>
</evidence>
<dbReference type="Gene3D" id="1.10.357.10">
    <property type="entry name" value="Tetracycline Repressor, domain 2"/>
    <property type="match status" value="1"/>
</dbReference>
<name>A0AAE2VXS7_9RHOB</name>
<protein>
    <submittedName>
        <fullName evidence="4">TetR/AcrR family transcriptional regulator</fullName>
    </submittedName>
</protein>
<evidence type="ECO:0000256" key="2">
    <source>
        <dbReference type="PROSITE-ProRule" id="PRU00335"/>
    </source>
</evidence>
<accession>A0AAE2VXS7</accession>
<dbReference type="PROSITE" id="PS50977">
    <property type="entry name" value="HTH_TETR_2"/>
    <property type="match status" value="1"/>
</dbReference>